<evidence type="ECO:0000256" key="1">
    <source>
        <dbReference type="SAM" id="MobiDB-lite"/>
    </source>
</evidence>
<protein>
    <submittedName>
        <fullName evidence="2">Uncharacterized protein</fullName>
    </submittedName>
</protein>
<keyword evidence="3" id="KW-1185">Reference proteome</keyword>
<feature type="compositionally biased region" description="Low complexity" evidence="1">
    <location>
        <begin position="1"/>
        <end position="11"/>
    </location>
</feature>
<accession>A0A238BL60</accession>
<proteinExistence type="predicted"/>
<dbReference type="EMBL" id="KZ270194">
    <property type="protein sequence ID" value="OZC06167.1"/>
    <property type="molecule type" value="Genomic_DNA"/>
</dbReference>
<organism evidence="2 3">
    <name type="scientific">Onchocerca flexuosa</name>
    <dbReference type="NCBI Taxonomy" id="387005"/>
    <lineage>
        <taxon>Eukaryota</taxon>
        <taxon>Metazoa</taxon>
        <taxon>Ecdysozoa</taxon>
        <taxon>Nematoda</taxon>
        <taxon>Chromadorea</taxon>
        <taxon>Rhabditida</taxon>
        <taxon>Spirurina</taxon>
        <taxon>Spiruromorpha</taxon>
        <taxon>Filarioidea</taxon>
        <taxon>Onchocercidae</taxon>
        <taxon>Onchocerca</taxon>
    </lineage>
</organism>
<feature type="non-terminal residue" evidence="2">
    <location>
        <position position="104"/>
    </location>
</feature>
<evidence type="ECO:0000313" key="2">
    <source>
        <dbReference type="EMBL" id="OZC06167.1"/>
    </source>
</evidence>
<name>A0A238BL60_9BILA</name>
<sequence length="104" mass="11694">MASDVQQFAQQQKKKQNKKLEKGKWGKPDVLLGVEGIADLIIYNSMKQSPGEIIMETEVGVVTGGTRKVRQDNVEVENNESHKIKAIANITKKESQLQMDQIEQ</sequence>
<dbReference type="AlphaFoldDB" id="A0A238BL60"/>
<gene>
    <name evidence="2" type="ORF">X798_06848</name>
</gene>
<reference evidence="2 3" key="1">
    <citation type="submission" date="2015-12" db="EMBL/GenBank/DDBJ databases">
        <title>Draft genome of the nematode, Onchocerca flexuosa.</title>
        <authorList>
            <person name="Mitreva M."/>
        </authorList>
    </citation>
    <scope>NUCLEOTIDE SEQUENCE [LARGE SCALE GENOMIC DNA]</scope>
    <source>
        <strain evidence="2">Red Deer</strain>
    </source>
</reference>
<feature type="region of interest" description="Disordered" evidence="1">
    <location>
        <begin position="1"/>
        <end position="22"/>
    </location>
</feature>
<evidence type="ECO:0000313" key="3">
    <source>
        <dbReference type="Proteomes" id="UP000242913"/>
    </source>
</evidence>
<dbReference type="Proteomes" id="UP000242913">
    <property type="component" value="Unassembled WGS sequence"/>
</dbReference>